<dbReference type="PANTHER" id="PTHR43584">
    <property type="entry name" value="NUCLEOTIDYL TRANSFERASE"/>
    <property type="match status" value="1"/>
</dbReference>
<dbReference type="InterPro" id="IPR029044">
    <property type="entry name" value="Nucleotide-diphossugar_trans"/>
</dbReference>
<dbReference type="Proteomes" id="UP000474104">
    <property type="component" value="Unassembled WGS sequence"/>
</dbReference>
<dbReference type="OrthoDB" id="9813612at2"/>
<organism evidence="4 5">
    <name type="scientific">Schaedlerella arabinosiphila</name>
    <dbReference type="NCBI Taxonomy" id="2044587"/>
    <lineage>
        <taxon>Bacteria</taxon>
        <taxon>Bacillati</taxon>
        <taxon>Bacillota</taxon>
        <taxon>Clostridia</taxon>
        <taxon>Lachnospirales</taxon>
        <taxon>Lachnospiraceae</taxon>
        <taxon>Schaedlerella</taxon>
    </lineage>
</organism>
<accession>A0A9X5H4F6</accession>
<dbReference type="RefSeq" id="WP_004071880.1">
    <property type="nucleotide sequence ID" value="NZ_VIRB01000052.1"/>
</dbReference>
<dbReference type="EMBL" id="VIRB01000052">
    <property type="protein sequence ID" value="NDO68647.1"/>
    <property type="molecule type" value="Genomic_DNA"/>
</dbReference>
<gene>
    <name evidence="4" type="ORF">FMM80_08130</name>
</gene>
<feature type="domain" description="MobA-like NTP transferase" evidence="3">
    <location>
        <begin position="3"/>
        <end position="127"/>
    </location>
</feature>
<evidence type="ECO:0000256" key="2">
    <source>
        <dbReference type="ARBA" id="ARBA00022695"/>
    </source>
</evidence>
<keyword evidence="2 4" id="KW-0548">Nucleotidyltransferase</keyword>
<dbReference type="CDD" id="cd02523">
    <property type="entry name" value="PC_cytidylyltransferase"/>
    <property type="match status" value="1"/>
</dbReference>
<evidence type="ECO:0000313" key="4">
    <source>
        <dbReference type="EMBL" id="NDO68647.1"/>
    </source>
</evidence>
<proteinExistence type="predicted"/>
<dbReference type="AlphaFoldDB" id="A0A9X5H4F6"/>
<dbReference type="PANTHER" id="PTHR43584:SF8">
    <property type="entry name" value="N-ACETYLMURAMATE ALPHA-1-PHOSPHATE URIDYLYLTRANSFERASE"/>
    <property type="match status" value="1"/>
</dbReference>
<evidence type="ECO:0000259" key="3">
    <source>
        <dbReference type="Pfam" id="PF12804"/>
    </source>
</evidence>
<evidence type="ECO:0000313" key="5">
    <source>
        <dbReference type="Proteomes" id="UP000474104"/>
    </source>
</evidence>
<keyword evidence="1" id="KW-0808">Transferase</keyword>
<dbReference type="InterPro" id="IPR050065">
    <property type="entry name" value="GlmU-like"/>
</dbReference>
<dbReference type="Pfam" id="PF12804">
    <property type="entry name" value="NTP_transf_3"/>
    <property type="match status" value="1"/>
</dbReference>
<comment type="caution">
    <text evidence="4">The sequence shown here is derived from an EMBL/GenBank/DDBJ whole genome shotgun (WGS) entry which is preliminary data.</text>
</comment>
<dbReference type="InterPro" id="IPR025877">
    <property type="entry name" value="MobA-like_NTP_Trfase"/>
</dbReference>
<dbReference type="Gene3D" id="3.90.550.10">
    <property type="entry name" value="Spore Coat Polysaccharide Biosynthesis Protein SpsA, Chain A"/>
    <property type="match status" value="1"/>
</dbReference>
<dbReference type="GO" id="GO:0016779">
    <property type="term" value="F:nucleotidyltransferase activity"/>
    <property type="evidence" value="ECO:0007669"/>
    <property type="project" value="UniProtKB-KW"/>
</dbReference>
<sequence length="248" mass="28062">MQAIIMAAGKGSRLGALTEEIPKAFLEIRGIKLIEYNIALLHAHGIKDIFIVTGYQNERFEEMAREINGLRCIYNPFFEMVNVLGSFYMAQEYLSEDTVYLHADTLCSPDIFQDMLKKGGDMVLPVDFKDCDEEAMKVLTQNGCITEISKEIPCDIGDGEFIGIAKISKAILPDLKLAVKKLMKEKQFGSYFEGAIQELIGLHKYQLEVLPTEHRFWAEIDFEEDYEKAGKEIAEGLVKLAEKEFGKV</sequence>
<dbReference type="SUPFAM" id="SSF53448">
    <property type="entry name" value="Nucleotide-diphospho-sugar transferases"/>
    <property type="match status" value="1"/>
</dbReference>
<protein>
    <submittedName>
        <fullName evidence="4">Phosphocholine cytidylyltransferase family protein</fullName>
    </submittedName>
</protein>
<name>A0A9X5H4F6_9FIRM</name>
<reference evidence="4 5" key="1">
    <citation type="submission" date="2019-07" db="EMBL/GenBank/DDBJ databases">
        <title>Draft genome sequences of 15 bacterial species constituting the stable defined intestinal microbiota of the GM15 gnotobiotic mouse model.</title>
        <authorList>
            <person name="Elie C."/>
            <person name="Mathieu A."/>
            <person name="Saliou A."/>
            <person name="Darnaud M."/>
            <person name="Leulier F."/>
            <person name="Tamellini A."/>
        </authorList>
    </citation>
    <scope>NUCLEOTIDE SEQUENCE [LARGE SCALE GENOMIC DNA]</scope>
    <source>
        <strain evidence="5">ASF 502</strain>
    </source>
</reference>
<evidence type="ECO:0000256" key="1">
    <source>
        <dbReference type="ARBA" id="ARBA00022679"/>
    </source>
</evidence>